<name>A0A4Y9IKX5_9BACT</name>
<protein>
    <recommendedName>
        <fullName evidence="1">AbiTii domain-containing protein</fullName>
    </recommendedName>
</protein>
<dbReference type="EMBL" id="SPPK01000005">
    <property type="protein sequence ID" value="TFU87214.1"/>
    <property type="molecule type" value="Genomic_DNA"/>
</dbReference>
<dbReference type="Pfam" id="PF18864">
    <property type="entry name" value="AbiTii"/>
    <property type="match status" value="1"/>
</dbReference>
<evidence type="ECO:0000259" key="1">
    <source>
        <dbReference type="Pfam" id="PF18864"/>
    </source>
</evidence>
<dbReference type="AlphaFoldDB" id="A0A4Y9IKX5"/>
<gene>
    <name evidence="2" type="ORF">E4T88_14035</name>
</gene>
<feature type="domain" description="AbiTii" evidence="1">
    <location>
        <begin position="3"/>
        <end position="195"/>
    </location>
</feature>
<accession>A0A4Y9IKX5</accession>
<evidence type="ECO:0000313" key="3">
    <source>
        <dbReference type="Proteomes" id="UP000298285"/>
    </source>
</evidence>
<evidence type="ECO:0000313" key="2">
    <source>
        <dbReference type="EMBL" id="TFU87214.1"/>
    </source>
</evidence>
<proteinExistence type="predicted"/>
<sequence>MNILTNIINLLSDDSKPLTSSFLQIKVLASRLQSTQLLEWVNKELSGYNKGDSIPEYRICTSLLMGNNLNGNTECKNHPFALLGLDAKIKDILEHVDFFNGIGALESFVLKNENLQIAVPTEVLELINDLYRQKGNPYFSAYSVYKSVTIDQIKQITTNIRNTALDLILSLENEFGYEIELNELIKKRDEANSIIQNIINNSGNNNIINIGNNNNQKGNL</sequence>
<dbReference type="Proteomes" id="UP000298285">
    <property type="component" value="Unassembled WGS sequence"/>
</dbReference>
<comment type="caution">
    <text evidence="2">The sequence shown here is derived from an EMBL/GenBank/DDBJ whole genome shotgun (WGS) entry which is preliminary data.</text>
</comment>
<dbReference type="OrthoDB" id="766804at2"/>
<dbReference type="InterPro" id="IPR041304">
    <property type="entry name" value="AbiTii"/>
</dbReference>
<reference evidence="2 3" key="1">
    <citation type="submission" date="2019-03" db="EMBL/GenBank/DDBJ databases">
        <title>Diversity of the mouse oral microbiome.</title>
        <authorList>
            <person name="Joseph S."/>
            <person name="Aduse-Opoku J."/>
            <person name="Curtis M."/>
            <person name="Wade W."/>
            <person name="Hashim A."/>
        </authorList>
    </citation>
    <scope>NUCLEOTIDE SEQUENCE [LARGE SCALE GENOMIC DNA]</scope>
    <source>
        <strain evidence="2 3">P11</strain>
    </source>
</reference>
<organism evidence="2 3">
    <name type="scientific">Dysgonomonas mossii</name>
    <dbReference type="NCBI Taxonomy" id="163665"/>
    <lineage>
        <taxon>Bacteria</taxon>
        <taxon>Pseudomonadati</taxon>
        <taxon>Bacteroidota</taxon>
        <taxon>Bacteroidia</taxon>
        <taxon>Bacteroidales</taxon>
        <taxon>Dysgonomonadaceae</taxon>
        <taxon>Dysgonomonas</taxon>
    </lineage>
</organism>
<dbReference type="RefSeq" id="WP_135106490.1">
    <property type="nucleotide sequence ID" value="NZ_JADGKW010000005.1"/>
</dbReference>